<dbReference type="GO" id="GO:0032259">
    <property type="term" value="P:methylation"/>
    <property type="evidence" value="ECO:0007669"/>
    <property type="project" value="UniProtKB-KW"/>
</dbReference>
<dbReference type="OrthoDB" id="1186348at2"/>
<dbReference type="PANTHER" id="PTHR43619:SF2">
    <property type="entry name" value="S-ADENOSYL-L-METHIONINE-DEPENDENT METHYLTRANSFERASES SUPERFAMILY PROTEIN"/>
    <property type="match status" value="1"/>
</dbReference>
<organism evidence="3 4">
    <name type="scientific">Arenibacter palladensis</name>
    <dbReference type="NCBI Taxonomy" id="237373"/>
    <lineage>
        <taxon>Bacteria</taxon>
        <taxon>Pseudomonadati</taxon>
        <taxon>Bacteroidota</taxon>
        <taxon>Flavobacteriia</taxon>
        <taxon>Flavobacteriales</taxon>
        <taxon>Flavobacteriaceae</taxon>
        <taxon>Arenibacter</taxon>
    </lineage>
</organism>
<protein>
    <submittedName>
        <fullName evidence="3">Leucine carboxyl methyltransferase</fullName>
    </submittedName>
</protein>
<sequence>MLGGNNIEIHETAFVTSTFRATDVKLSRDHFAYLWNNPKTEKWVEEYLTKVSSEESFTHCLRNRYFLEKINEHVSENRIEVLINFGAGFSMYPFLLDQNITHIEIDKPEIVEYKKMKIEQWQKEALLPKRNIHFVGVDFSKEYKEGLLATINSVKGIKKCFILIEGVLFFLDREETDGLFQLFNLVQDTGDIIGSASFQDEIKESLVFKKLMSFFGDNISKASASEYQTIPNEYYRNIENYSLIDHQDYFSLSKTYYHKIELEKELILNENFYMLQKVGS</sequence>
<evidence type="ECO:0000313" key="3">
    <source>
        <dbReference type="EMBL" id="SHF77272.1"/>
    </source>
</evidence>
<keyword evidence="1 3" id="KW-0489">Methyltransferase</keyword>
<dbReference type="InterPro" id="IPR007213">
    <property type="entry name" value="Ppm1/Ppm2/Tcmp"/>
</dbReference>
<evidence type="ECO:0000256" key="2">
    <source>
        <dbReference type="ARBA" id="ARBA00022679"/>
    </source>
</evidence>
<keyword evidence="2 3" id="KW-0808">Transferase</keyword>
<keyword evidence="4" id="KW-1185">Reference proteome</keyword>
<dbReference type="EMBL" id="FQUX01000007">
    <property type="protein sequence ID" value="SHF77272.1"/>
    <property type="molecule type" value="Genomic_DNA"/>
</dbReference>
<dbReference type="RefSeq" id="WP_072863904.1">
    <property type="nucleotide sequence ID" value="NZ_FQUX01000007.1"/>
</dbReference>
<dbReference type="Gene3D" id="3.40.50.150">
    <property type="entry name" value="Vaccinia Virus protein VP39"/>
    <property type="match status" value="1"/>
</dbReference>
<reference evidence="4" key="1">
    <citation type="submission" date="2016-11" db="EMBL/GenBank/DDBJ databases">
        <authorList>
            <person name="Varghese N."/>
            <person name="Submissions S."/>
        </authorList>
    </citation>
    <scope>NUCLEOTIDE SEQUENCE [LARGE SCALE GENOMIC DNA]</scope>
    <source>
        <strain evidence="4">DSM 17539</strain>
    </source>
</reference>
<evidence type="ECO:0000313" key="4">
    <source>
        <dbReference type="Proteomes" id="UP000184406"/>
    </source>
</evidence>
<name>A0A1M5EDU9_9FLAO</name>
<proteinExistence type="predicted"/>
<dbReference type="InterPro" id="IPR029063">
    <property type="entry name" value="SAM-dependent_MTases_sf"/>
</dbReference>
<evidence type="ECO:0000256" key="1">
    <source>
        <dbReference type="ARBA" id="ARBA00022603"/>
    </source>
</evidence>
<dbReference type="Pfam" id="PF04072">
    <property type="entry name" value="LCM"/>
    <property type="match status" value="1"/>
</dbReference>
<dbReference type="GO" id="GO:0008168">
    <property type="term" value="F:methyltransferase activity"/>
    <property type="evidence" value="ECO:0007669"/>
    <property type="project" value="UniProtKB-KW"/>
</dbReference>
<dbReference type="AlphaFoldDB" id="A0A1M5EDU9"/>
<dbReference type="SUPFAM" id="SSF53335">
    <property type="entry name" value="S-adenosyl-L-methionine-dependent methyltransferases"/>
    <property type="match status" value="1"/>
</dbReference>
<dbReference type="PANTHER" id="PTHR43619">
    <property type="entry name" value="S-ADENOSYL-L-METHIONINE-DEPENDENT METHYLTRANSFERASE YKTD-RELATED"/>
    <property type="match status" value="1"/>
</dbReference>
<accession>A0A1M5EDU9</accession>
<gene>
    <name evidence="3" type="ORF">SAMN03080594_10790</name>
</gene>
<dbReference type="Proteomes" id="UP000184406">
    <property type="component" value="Unassembled WGS sequence"/>
</dbReference>